<sequence>MSYKKRIHHELGDKYKILSIEQQKNRKNHIMLDYNYNRTNHVAITITDGYPFEAPISIINTNKPDSWTHDKHEYIKGLPYMRDYVDLKYDCCLECQYKFGDWSPQTKLTTLIEKHIKFDKMISNIIKTELVFRNILQLPEDLKGIVFSYLEN</sequence>
<organism evidence="1">
    <name type="scientific">viral metagenome</name>
    <dbReference type="NCBI Taxonomy" id="1070528"/>
    <lineage>
        <taxon>unclassified sequences</taxon>
        <taxon>metagenomes</taxon>
        <taxon>organismal metagenomes</taxon>
    </lineage>
</organism>
<protein>
    <submittedName>
        <fullName evidence="1">Uncharacterized protein</fullName>
    </submittedName>
</protein>
<proteinExistence type="predicted"/>
<name>A0A6C0E691_9ZZZZ</name>
<accession>A0A6C0E691</accession>
<dbReference type="AlphaFoldDB" id="A0A6C0E691"/>
<reference evidence="1" key="1">
    <citation type="journal article" date="2020" name="Nature">
        <title>Giant virus diversity and host interactions through global metagenomics.</title>
        <authorList>
            <person name="Schulz F."/>
            <person name="Roux S."/>
            <person name="Paez-Espino D."/>
            <person name="Jungbluth S."/>
            <person name="Walsh D.A."/>
            <person name="Denef V.J."/>
            <person name="McMahon K.D."/>
            <person name="Konstantinidis K.T."/>
            <person name="Eloe-Fadrosh E.A."/>
            <person name="Kyrpides N.C."/>
            <person name="Woyke T."/>
        </authorList>
    </citation>
    <scope>NUCLEOTIDE SEQUENCE</scope>
    <source>
        <strain evidence="1">GVMAG-M-3300023179-132</strain>
    </source>
</reference>
<evidence type="ECO:0000313" key="1">
    <source>
        <dbReference type="EMBL" id="QHT23789.1"/>
    </source>
</evidence>
<dbReference type="EMBL" id="MN739735">
    <property type="protein sequence ID" value="QHT23789.1"/>
    <property type="molecule type" value="Genomic_DNA"/>
</dbReference>